<keyword evidence="3" id="KW-0675">Receptor</keyword>
<gene>
    <name evidence="4" type="primary">Cni-nhr-80</name>
    <name evidence="4" type="synonym">Cnig_chr_III.g8680</name>
    <name evidence="4" type="ORF">B9Z55_008680</name>
</gene>
<organism evidence="4 5">
    <name type="scientific">Caenorhabditis nigoni</name>
    <dbReference type="NCBI Taxonomy" id="1611254"/>
    <lineage>
        <taxon>Eukaryota</taxon>
        <taxon>Metazoa</taxon>
        <taxon>Ecdysozoa</taxon>
        <taxon>Nematoda</taxon>
        <taxon>Chromadorea</taxon>
        <taxon>Rhabditida</taxon>
        <taxon>Rhabditina</taxon>
        <taxon>Rhabditomorpha</taxon>
        <taxon>Rhabditoidea</taxon>
        <taxon>Rhabditidae</taxon>
        <taxon>Peloderinae</taxon>
        <taxon>Caenorhabditis</taxon>
    </lineage>
</organism>
<name>A0A2G5UNL4_9PELO</name>
<dbReference type="Proteomes" id="UP000230233">
    <property type="component" value="Chromosome III"/>
</dbReference>
<dbReference type="Gene3D" id="1.10.565.10">
    <property type="entry name" value="Retinoid X Receptor"/>
    <property type="match status" value="1"/>
</dbReference>
<comment type="caution">
    <text evidence="4">The sequence shown here is derived from an EMBL/GenBank/DDBJ whole genome shotgun (WGS) entry which is preliminary data.</text>
</comment>
<proteinExistence type="predicted"/>
<dbReference type="AlphaFoldDB" id="A0A2G5UNL4"/>
<keyword evidence="2" id="KW-0804">Transcription</keyword>
<keyword evidence="1" id="KW-0805">Transcription regulation</keyword>
<keyword evidence="5" id="KW-1185">Reference proteome</keyword>
<dbReference type="SUPFAM" id="SSF48508">
    <property type="entry name" value="Nuclear receptor ligand-binding domain"/>
    <property type="match status" value="1"/>
</dbReference>
<evidence type="ECO:0000256" key="2">
    <source>
        <dbReference type="ARBA" id="ARBA00023163"/>
    </source>
</evidence>
<evidence type="ECO:0008006" key="6">
    <source>
        <dbReference type="Google" id="ProtNLM"/>
    </source>
</evidence>
<dbReference type="InterPro" id="IPR035500">
    <property type="entry name" value="NHR-like_dom_sf"/>
</dbReference>
<reference evidence="5" key="1">
    <citation type="submission" date="2017-10" db="EMBL/GenBank/DDBJ databases">
        <title>Rapid genome shrinkage in a self-fertile nematode reveals novel sperm competition proteins.</title>
        <authorList>
            <person name="Yin D."/>
            <person name="Schwarz E.M."/>
            <person name="Thomas C.G."/>
            <person name="Felde R.L."/>
            <person name="Korf I.F."/>
            <person name="Cutter A.D."/>
            <person name="Schartner C.M."/>
            <person name="Ralston E.J."/>
            <person name="Meyer B.J."/>
            <person name="Haag E.S."/>
        </authorList>
    </citation>
    <scope>NUCLEOTIDE SEQUENCE [LARGE SCALE GENOMIC DNA]</scope>
    <source>
        <strain evidence="5">JU1422</strain>
    </source>
</reference>
<dbReference type="OrthoDB" id="5799427at2759"/>
<protein>
    <recommendedName>
        <fullName evidence="6">NR LBD domain-containing protein</fullName>
    </recommendedName>
</protein>
<evidence type="ECO:0000256" key="1">
    <source>
        <dbReference type="ARBA" id="ARBA00023015"/>
    </source>
</evidence>
<sequence length="87" mass="10150">MSSLHTHYLESSEEKIAERFGTIVLMLSNIFTAGNDFVKNHREIDIFHIWDLDKLVLQLLNLDKIMETEARETAEKRAIRNGINLHN</sequence>
<evidence type="ECO:0000256" key="3">
    <source>
        <dbReference type="ARBA" id="ARBA00023170"/>
    </source>
</evidence>
<accession>A0A2G5UNL4</accession>
<evidence type="ECO:0000313" key="5">
    <source>
        <dbReference type="Proteomes" id="UP000230233"/>
    </source>
</evidence>
<dbReference type="EMBL" id="PDUG01000003">
    <property type="protein sequence ID" value="PIC41165.1"/>
    <property type="molecule type" value="Genomic_DNA"/>
</dbReference>
<evidence type="ECO:0000313" key="4">
    <source>
        <dbReference type="EMBL" id="PIC41165.1"/>
    </source>
</evidence>